<dbReference type="CDD" id="cd07731">
    <property type="entry name" value="ComA-like_MBL-fold"/>
    <property type="match status" value="1"/>
</dbReference>
<evidence type="ECO:0000313" key="4">
    <source>
        <dbReference type="Proteomes" id="UP000471381"/>
    </source>
</evidence>
<evidence type="ECO:0000313" key="3">
    <source>
        <dbReference type="EMBL" id="NDW15458.1"/>
    </source>
</evidence>
<dbReference type="AlphaFoldDB" id="A0A6N9TL96"/>
<dbReference type="RefSeq" id="WP_163106110.1">
    <property type="nucleotide sequence ID" value="NZ_JAAAWO010000004.1"/>
</dbReference>
<accession>A0A6N9TL96</accession>
<evidence type="ECO:0000256" key="1">
    <source>
        <dbReference type="SAM" id="SignalP"/>
    </source>
</evidence>
<feature type="domain" description="Metallo-beta-lactamase" evidence="2">
    <location>
        <begin position="37"/>
        <end position="234"/>
    </location>
</feature>
<dbReference type="InterPro" id="IPR052159">
    <property type="entry name" value="Competence_DNA_uptake"/>
</dbReference>
<evidence type="ECO:0000259" key="2">
    <source>
        <dbReference type="SMART" id="SM00849"/>
    </source>
</evidence>
<dbReference type="PANTHER" id="PTHR30619:SF1">
    <property type="entry name" value="RECOMBINATION PROTEIN 2"/>
    <property type="match status" value="1"/>
</dbReference>
<dbReference type="EMBL" id="JAAAWO010000004">
    <property type="protein sequence ID" value="NDW15458.1"/>
    <property type="molecule type" value="Genomic_DNA"/>
</dbReference>
<feature type="signal peptide" evidence="1">
    <location>
        <begin position="1"/>
        <end position="24"/>
    </location>
</feature>
<keyword evidence="3" id="KW-0378">Hydrolase</keyword>
<keyword evidence="4" id="KW-1185">Reference proteome</keyword>
<name>A0A6N9TL96_9ALTE</name>
<dbReference type="PANTHER" id="PTHR30619">
    <property type="entry name" value="DNA INTERNALIZATION/COMPETENCE PROTEIN COMEC/REC2"/>
    <property type="match status" value="1"/>
</dbReference>
<dbReference type="Gene3D" id="3.60.15.10">
    <property type="entry name" value="Ribonuclease Z/Hydroxyacylglutathione hydrolase-like"/>
    <property type="match status" value="1"/>
</dbReference>
<dbReference type="InterPro" id="IPR035681">
    <property type="entry name" value="ComA-like_MBL"/>
</dbReference>
<dbReference type="GO" id="GO:0016787">
    <property type="term" value="F:hydrolase activity"/>
    <property type="evidence" value="ECO:0007669"/>
    <property type="project" value="UniProtKB-KW"/>
</dbReference>
<dbReference type="InterPro" id="IPR036866">
    <property type="entry name" value="RibonucZ/Hydroxyglut_hydro"/>
</dbReference>
<keyword evidence="1" id="KW-0732">Signal</keyword>
<reference evidence="3 4" key="1">
    <citation type="submission" date="2020-01" db="EMBL/GenBank/DDBJ databases">
        <title>Genomes of bacteria type strains.</title>
        <authorList>
            <person name="Chen J."/>
            <person name="Zhu S."/>
            <person name="Yang J."/>
        </authorList>
    </citation>
    <scope>NUCLEOTIDE SEQUENCE [LARGE SCALE GENOMIC DNA]</scope>
    <source>
        <strain evidence="3 4">LMG 24078</strain>
    </source>
</reference>
<dbReference type="SUPFAM" id="SSF56281">
    <property type="entry name" value="Metallo-hydrolase/oxidoreductase"/>
    <property type="match status" value="1"/>
</dbReference>
<dbReference type="SMART" id="SM00849">
    <property type="entry name" value="Lactamase_B"/>
    <property type="match status" value="1"/>
</dbReference>
<gene>
    <name evidence="3" type="ORF">GTQ48_07990</name>
</gene>
<sequence>MSSLQVIVLSILLTATVVSSQALSESSLSVRVVDVGSGSCSIVELPNDDGILILDAGHWRGSRCLNALKTIGKNKTVQLMVLSHSDADHIGDAASILSNYKVNTLLRTGVSRSSKTWQRFNQAVIIAENKGMKVYDASRDVLPGMEFSYGDVTATVIYGQHRWKGRPLPLSKARNAVSIVVRLEYAGQSILFPGDAIGREIGSPFSSCAYTEKAMVESSSSRSIDADILIAPHHGSDSSSSECFITAVSPKYVVFQSGHKYGHPSRAVKDRYLRHGVAIENLFRTDLKDTEDNPHDWEDERYTGCKDSPGDDDIAVTITNQGISNVEYLTPEIDSCTL</sequence>
<dbReference type="Proteomes" id="UP000471381">
    <property type="component" value="Unassembled WGS sequence"/>
</dbReference>
<comment type="caution">
    <text evidence="3">The sequence shown here is derived from an EMBL/GenBank/DDBJ whole genome shotgun (WGS) entry which is preliminary data.</text>
</comment>
<protein>
    <submittedName>
        <fullName evidence="3">MBL fold metallo-hydrolase</fullName>
    </submittedName>
</protein>
<feature type="chain" id="PRO_5027114847" evidence="1">
    <location>
        <begin position="25"/>
        <end position="338"/>
    </location>
</feature>
<dbReference type="InterPro" id="IPR001279">
    <property type="entry name" value="Metallo-B-lactamas"/>
</dbReference>
<organism evidence="3 4">
    <name type="scientific">Alteromonas genovensis</name>
    <dbReference type="NCBI Taxonomy" id="471225"/>
    <lineage>
        <taxon>Bacteria</taxon>
        <taxon>Pseudomonadati</taxon>
        <taxon>Pseudomonadota</taxon>
        <taxon>Gammaproteobacteria</taxon>
        <taxon>Alteromonadales</taxon>
        <taxon>Alteromonadaceae</taxon>
        <taxon>Alteromonas/Salinimonas group</taxon>
        <taxon>Alteromonas</taxon>
    </lineage>
</organism>
<proteinExistence type="predicted"/>
<dbReference type="Pfam" id="PF00753">
    <property type="entry name" value="Lactamase_B"/>
    <property type="match status" value="1"/>
</dbReference>